<gene>
    <name evidence="2" type="ORF">ACFO5X_06500</name>
</gene>
<evidence type="ECO:0000313" key="2">
    <source>
        <dbReference type="EMBL" id="MFC4668197.1"/>
    </source>
</evidence>
<keyword evidence="1" id="KW-0812">Transmembrane</keyword>
<evidence type="ECO:0000313" key="3">
    <source>
        <dbReference type="Proteomes" id="UP001595973"/>
    </source>
</evidence>
<dbReference type="EMBL" id="JBHSGI010000004">
    <property type="protein sequence ID" value="MFC4668197.1"/>
    <property type="molecule type" value="Genomic_DNA"/>
</dbReference>
<keyword evidence="3" id="KW-1185">Reference proteome</keyword>
<feature type="transmembrane region" description="Helical" evidence="1">
    <location>
        <begin position="134"/>
        <end position="152"/>
    </location>
</feature>
<sequence>MAYPNELPTTQYHSDRGLFLMDFGGVGEVLNQVGRWLSDNREWLFSGIGIFVASGFFALWKHLLGKRASKANKKGATQSTEQVSNEIRPYHLIKPTHHDFMMHDDLYRQLHEKNVKSKLQVAFKSYRRRKSSGYGLLFVYLILITFLVKFVLSLF</sequence>
<feature type="transmembrane region" description="Helical" evidence="1">
    <location>
        <begin position="43"/>
        <end position="64"/>
    </location>
</feature>
<dbReference type="RefSeq" id="WP_380716465.1">
    <property type="nucleotide sequence ID" value="NZ_JBHSGI010000004.1"/>
</dbReference>
<accession>A0ABV9KDP4</accession>
<dbReference type="Proteomes" id="UP001595973">
    <property type="component" value="Unassembled WGS sequence"/>
</dbReference>
<keyword evidence="1" id="KW-1133">Transmembrane helix</keyword>
<evidence type="ECO:0000256" key="1">
    <source>
        <dbReference type="SAM" id="Phobius"/>
    </source>
</evidence>
<name>A0ABV9KDP4_9RHOB</name>
<protein>
    <submittedName>
        <fullName evidence="2">Uncharacterized protein</fullName>
    </submittedName>
</protein>
<comment type="caution">
    <text evidence="2">The sequence shown here is derived from an EMBL/GenBank/DDBJ whole genome shotgun (WGS) entry which is preliminary data.</text>
</comment>
<reference evidence="3" key="1">
    <citation type="journal article" date="2019" name="Int. J. Syst. Evol. Microbiol.">
        <title>The Global Catalogue of Microorganisms (GCM) 10K type strain sequencing project: providing services to taxonomists for standard genome sequencing and annotation.</title>
        <authorList>
            <consortium name="The Broad Institute Genomics Platform"/>
            <consortium name="The Broad Institute Genome Sequencing Center for Infectious Disease"/>
            <person name="Wu L."/>
            <person name="Ma J."/>
        </authorList>
    </citation>
    <scope>NUCLEOTIDE SEQUENCE [LARGE SCALE GENOMIC DNA]</scope>
    <source>
        <strain evidence="3">CGMCC 4.7283</strain>
    </source>
</reference>
<keyword evidence="1" id="KW-0472">Membrane</keyword>
<organism evidence="2 3">
    <name type="scientific">Seohaeicola nanhaiensis</name>
    <dbReference type="NCBI Taxonomy" id="1387282"/>
    <lineage>
        <taxon>Bacteria</taxon>
        <taxon>Pseudomonadati</taxon>
        <taxon>Pseudomonadota</taxon>
        <taxon>Alphaproteobacteria</taxon>
        <taxon>Rhodobacterales</taxon>
        <taxon>Roseobacteraceae</taxon>
        <taxon>Seohaeicola</taxon>
    </lineage>
</organism>
<proteinExistence type="predicted"/>